<protein>
    <submittedName>
        <fullName evidence="2">Uncharacterized protein</fullName>
    </submittedName>
</protein>
<keyword evidence="1" id="KW-0732">Signal</keyword>
<name>N1PM34_DOTSN</name>
<dbReference type="Proteomes" id="UP000016933">
    <property type="component" value="Unassembled WGS sequence"/>
</dbReference>
<evidence type="ECO:0000256" key="1">
    <source>
        <dbReference type="SAM" id="SignalP"/>
    </source>
</evidence>
<evidence type="ECO:0000313" key="2">
    <source>
        <dbReference type="EMBL" id="EME42386.1"/>
    </source>
</evidence>
<accession>N1PM34</accession>
<organism evidence="2 3">
    <name type="scientific">Dothistroma septosporum (strain NZE10 / CBS 128990)</name>
    <name type="common">Red band needle blight fungus</name>
    <name type="synonym">Mycosphaerella pini</name>
    <dbReference type="NCBI Taxonomy" id="675120"/>
    <lineage>
        <taxon>Eukaryota</taxon>
        <taxon>Fungi</taxon>
        <taxon>Dikarya</taxon>
        <taxon>Ascomycota</taxon>
        <taxon>Pezizomycotina</taxon>
        <taxon>Dothideomycetes</taxon>
        <taxon>Dothideomycetidae</taxon>
        <taxon>Mycosphaerellales</taxon>
        <taxon>Mycosphaerellaceae</taxon>
        <taxon>Dothistroma</taxon>
    </lineage>
</organism>
<dbReference type="EMBL" id="KB446541">
    <property type="protein sequence ID" value="EME42386.1"/>
    <property type="molecule type" value="Genomic_DNA"/>
</dbReference>
<evidence type="ECO:0000313" key="3">
    <source>
        <dbReference type="Proteomes" id="UP000016933"/>
    </source>
</evidence>
<gene>
    <name evidence="2" type="ORF">DOTSEDRAFT_73269</name>
</gene>
<dbReference type="AlphaFoldDB" id="N1PM34"/>
<reference evidence="3" key="1">
    <citation type="journal article" date="2012" name="PLoS Genet.">
        <title>The genomes of the fungal plant pathogens Cladosporium fulvum and Dothistroma septosporum reveal adaptation to different hosts and lifestyles but also signatures of common ancestry.</title>
        <authorList>
            <person name="de Wit P.J.G.M."/>
            <person name="van der Burgt A."/>
            <person name="Oekmen B."/>
            <person name="Stergiopoulos I."/>
            <person name="Abd-Elsalam K.A."/>
            <person name="Aerts A.L."/>
            <person name="Bahkali A.H."/>
            <person name="Beenen H.G."/>
            <person name="Chettri P."/>
            <person name="Cox M.P."/>
            <person name="Datema E."/>
            <person name="de Vries R.P."/>
            <person name="Dhillon B."/>
            <person name="Ganley A.R."/>
            <person name="Griffiths S.A."/>
            <person name="Guo Y."/>
            <person name="Hamelin R.C."/>
            <person name="Henrissat B."/>
            <person name="Kabir M.S."/>
            <person name="Jashni M.K."/>
            <person name="Kema G."/>
            <person name="Klaubauf S."/>
            <person name="Lapidus A."/>
            <person name="Levasseur A."/>
            <person name="Lindquist E."/>
            <person name="Mehrabi R."/>
            <person name="Ohm R.A."/>
            <person name="Owen T.J."/>
            <person name="Salamov A."/>
            <person name="Schwelm A."/>
            <person name="Schijlen E."/>
            <person name="Sun H."/>
            <person name="van den Burg H.A."/>
            <person name="van Ham R.C.H.J."/>
            <person name="Zhang S."/>
            <person name="Goodwin S.B."/>
            <person name="Grigoriev I.V."/>
            <person name="Collemare J."/>
            <person name="Bradshaw R.E."/>
        </authorList>
    </citation>
    <scope>NUCLEOTIDE SEQUENCE [LARGE SCALE GENOMIC DNA]</scope>
    <source>
        <strain evidence="3">NZE10 / CBS 128990</strain>
    </source>
</reference>
<feature type="chain" id="PRO_5004108881" evidence="1">
    <location>
        <begin position="22"/>
        <end position="125"/>
    </location>
</feature>
<reference evidence="2 3" key="2">
    <citation type="journal article" date="2012" name="PLoS Pathog.">
        <title>Diverse lifestyles and strategies of plant pathogenesis encoded in the genomes of eighteen Dothideomycetes fungi.</title>
        <authorList>
            <person name="Ohm R.A."/>
            <person name="Feau N."/>
            <person name="Henrissat B."/>
            <person name="Schoch C.L."/>
            <person name="Horwitz B.A."/>
            <person name="Barry K.W."/>
            <person name="Condon B.J."/>
            <person name="Copeland A.C."/>
            <person name="Dhillon B."/>
            <person name="Glaser F."/>
            <person name="Hesse C.N."/>
            <person name="Kosti I."/>
            <person name="LaButti K."/>
            <person name="Lindquist E.A."/>
            <person name="Lucas S."/>
            <person name="Salamov A.A."/>
            <person name="Bradshaw R.E."/>
            <person name="Ciuffetti L."/>
            <person name="Hamelin R.C."/>
            <person name="Kema G.H.J."/>
            <person name="Lawrence C."/>
            <person name="Scott J.A."/>
            <person name="Spatafora J.W."/>
            <person name="Turgeon B.G."/>
            <person name="de Wit P.J.G.M."/>
            <person name="Zhong S."/>
            <person name="Goodwin S.B."/>
            <person name="Grigoriev I.V."/>
        </authorList>
    </citation>
    <scope>NUCLEOTIDE SEQUENCE [LARGE SCALE GENOMIC DNA]</scope>
    <source>
        <strain evidence="3">NZE10 / CBS 128990</strain>
    </source>
</reference>
<dbReference type="HOGENOM" id="CLU_1992585_0_0_1"/>
<sequence>MCIGLRSLISITSICFQAVLNLDMFSSSVVVCVGLFEATIFARPARVDIVPCTSRPIMQLSAWTNESQMRRGAEQSSLPTQPCYGTQTISPAGGTGDSRNLANKCLGHGLWFKDLPSRVRAKCPS</sequence>
<keyword evidence="3" id="KW-1185">Reference proteome</keyword>
<feature type="signal peptide" evidence="1">
    <location>
        <begin position="1"/>
        <end position="21"/>
    </location>
</feature>
<proteinExistence type="predicted"/>